<protein>
    <submittedName>
        <fullName evidence="2">Uncharacterized protein</fullName>
    </submittedName>
</protein>
<organism evidence="2 3">
    <name type="scientific">Dentipellis fragilis</name>
    <dbReference type="NCBI Taxonomy" id="205917"/>
    <lineage>
        <taxon>Eukaryota</taxon>
        <taxon>Fungi</taxon>
        <taxon>Dikarya</taxon>
        <taxon>Basidiomycota</taxon>
        <taxon>Agaricomycotina</taxon>
        <taxon>Agaricomycetes</taxon>
        <taxon>Russulales</taxon>
        <taxon>Hericiaceae</taxon>
        <taxon>Dentipellis</taxon>
    </lineage>
</organism>
<feature type="region of interest" description="Disordered" evidence="1">
    <location>
        <begin position="195"/>
        <end position="214"/>
    </location>
</feature>
<accession>A0A4Y9XUR4</accession>
<dbReference type="EMBL" id="SEOQ01001199">
    <property type="protein sequence ID" value="TFY53117.1"/>
    <property type="molecule type" value="Genomic_DNA"/>
</dbReference>
<name>A0A4Y9XUR4_9AGAM</name>
<keyword evidence="3" id="KW-1185">Reference proteome</keyword>
<dbReference type="Proteomes" id="UP000298327">
    <property type="component" value="Unassembled WGS sequence"/>
</dbReference>
<gene>
    <name evidence="2" type="ORF">EVG20_g10259</name>
</gene>
<reference evidence="2 3" key="1">
    <citation type="submission" date="2019-02" db="EMBL/GenBank/DDBJ databases">
        <title>Genome sequencing of the rare red list fungi Dentipellis fragilis.</title>
        <authorList>
            <person name="Buettner E."/>
            <person name="Kellner H."/>
        </authorList>
    </citation>
    <scope>NUCLEOTIDE SEQUENCE [LARGE SCALE GENOMIC DNA]</scope>
    <source>
        <strain evidence="2 3">DSM 105465</strain>
    </source>
</reference>
<proteinExistence type="predicted"/>
<evidence type="ECO:0000313" key="2">
    <source>
        <dbReference type="EMBL" id="TFY53117.1"/>
    </source>
</evidence>
<evidence type="ECO:0000256" key="1">
    <source>
        <dbReference type="SAM" id="MobiDB-lite"/>
    </source>
</evidence>
<comment type="caution">
    <text evidence="2">The sequence shown here is derived from an EMBL/GenBank/DDBJ whole genome shotgun (WGS) entry which is preliminary data.</text>
</comment>
<sequence>MCVPRRQRGFHFAPQRLADRRQDSSFIQNFCDCPDHHLFPAGNWKTVCSVERDLIQNVQVAASAEAPSGAPLDSDSGSFFRRMWHVGVGVQWHMTTFLSLGHMPLHVTVSWKALHGTPAPSSLRDGLPSFWLLVLCDVSPSRKLSTTSLRSATQTGARTAGQTKGASCCVDKLTPCRCASRYWSDSYPTPTRITLVSGSSTTTPGVPHKTSNPD</sequence>
<dbReference type="AlphaFoldDB" id="A0A4Y9XUR4"/>
<evidence type="ECO:0000313" key="3">
    <source>
        <dbReference type="Proteomes" id="UP000298327"/>
    </source>
</evidence>